<protein>
    <submittedName>
        <fullName evidence="5">LOW QUALITY PROTEIN: pentatricopeptide repeat-containing protein At3g62890-like</fullName>
    </submittedName>
</protein>
<dbReference type="Pfam" id="PF20431">
    <property type="entry name" value="E_motif"/>
    <property type="match status" value="1"/>
</dbReference>
<organism evidence="4 5">
    <name type="scientific">Elaeis guineensis var. tenera</name>
    <name type="common">Oil palm</name>
    <dbReference type="NCBI Taxonomy" id="51953"/>
    <lineage>
        <taxon>Eukaryota</taxon>
        <taxon>Viridiplantae</taxon>
        <taxon>Streptophyta</taxon>
        <taxon>Embryophyta</taxon>
        <taxon>Tracheophyta</taxon>
        <taxon>Spermatophyta</taxon>
        <taxon>Magnoliopsida</taxon>
        <taxon>Liliopsida</taxon>
        <taxon>Arecaceae</taxon>
        <taxon>Arecoideae</taxon>
        <taxon>Cocoseae</taxon>
        <taxon>Elaeidinae</taxon>
        <taxon>Elaeis</taxon>
    </lineage>
</organism>
<dbReference type="GO" id="GO:0003723">
    <property type="term" value="F:RNA binding"/>
    <property type="evidence" value="ECO:0007669"/>
    <property type="project" value="InterPro"/>
</dbReference>
<name>A0A6I9SF84_ELAGV</name>
<dbReference type="InterPro" id="IPR046960">
    <property type="entry name" value="PPR_At4g14850-like_plant"/>
</dbReference>
<evidence type="ECO:0000259" key="3">
    <source>
        <dbReference type="Pfam" id="PF14432"/>
    </source>
</evidence>
<keyword evidence="1" id="KW-0677">Repeat</keyword>
<evidence type="ECO:0000313" key="4">
    <source>
        <dbReference type="Proteomes" id="UP000504607"/>
    </source>
</evidence>
<feature type="repeat" description="PPR" evidence="2">
    <location>
        <begin position="250"/>
        <end position="284"/>
    </location>
</feature>
<dbReference type="GO" id="GO:0008270">
    <property type="term" value="F:zinc ion binding"/>
    <property type="evidence" value="ECO:0007669"/>
    <property type="project" value="InterPro"/>
</dbReference>
<dbReference type="Pfam" id="PF13041">
    <property type="entry name" value="PPR_2"/>
    <property type="match status" value="1"/>
</dbReference>
<dbReference type="PROSITE" id="PS51375">
    <property type="entry name" value="PPR"/>
    <property type="match status" value="3"/>
</dbReference>
<dbReference type="KEGG" id="egu:105057550"/>
<dbReference type="InterPro" id="IPR046848">
    <property type="entry name" value="E_motif"/>
</dbReference>
<feature type="repeat" description="PPR" evidence="2">
    <location>
        <begin position="387"/>
        <end position="421"/>
    </location>
</feature>
<dbReference type="Pfam" id="PF14432">
    <property type="entry name" value="DYW_deaminase"/>
    <property type="match status" value="1"/>
</dbReference>
<evidence type="ECO:0000256" key="2">
    <source>
        <dbReference type="PROSITE-ProRule" id="PRU00708"/>
    </source>
</evidence>
<dbReference type="Proteomes" id="UP000504607">
    <property type="component" value="Chromosome 14"/>
</dbReference>
<dbReference type="FunFam" id="1.25.40.10:FF:000348">
    <property type="entry name" value="Pentatricopeptide repeat-containing protein chloroplastic"/>
    <property type="match status" value="1"/>
</dbReference>
<sequence length="557" mass="62607">MRAASSSKLISLTHPTPDAFVWNSLIRAHPAAALSLYRRMLLHGVRPDLYTFPFLLLSFSSPLPPPSRRLPLLHARVLLSGFASHPFVHTSLVSAYSHSSSLPLARRLFDEIPLPDLPSWNSIISAYVRAGLLRSALQLFVKMPERNVVTWSCMIDGFVKCGDHRGALQLFRNMQREACIEPNEFTISSVLAACAKLGALEHGKWAHAYIDRCGMKVNMVLGTSLIDMYARCGSIDRARLVFDSLGPDKDVKAWSAMISGLAIHGLAEECLDLFHRMRGLAIIPNAITFLGVLCACVHAGLVNEGENYFEQMVKEFGIDPMIQHYGCIVDLYARAGLIGKAWDVVNSMPMKPDVPIWGALLSGSRMHGDIETCEASIKQLIELEPMNSGAYVLLSNVYAKMGRWDDVRRVRNHMEELGIKKTPGCSLVEVDGHLHEFFVADRSHPETREIYLMLEEIMKRLRLSGYVGNTEEVLLDLDEEGKELALSLHSEKLAIAFSFIKTRPGTIIHITKNLRMCMDCHVAIKLISKIYDREIVVRDCSRFHYFRDGFCSCKDYW</sequence>
<dbReference type="NCBIfam" id="TIGR00756">
    <property type="entry name" value="PPR"/>
    <property type="match status" value="4"/>
</dbReference>
<evidence type="ECO:0000256" key="1">
    <source>
        <dbReference type="ARBA" id="ARBA00022737"/>
    </source>
</evidence>
<dbReference type="SUPFAM" id="SSF48452">
    <property type="entry name" value="TPR-like"/>
    <property type="match status" value="2"/>
</dbReference>
<dbReference type="Pfam" id="PF20430">
    <property type="entry name" value="Eplus_motif"/>
    <property type="match status" value="1"/>
</dbReference>
<feature type="repeat" description="PPR" evidence="2">
    <location>
        <begin position="116"/>
        <end position="150"/>
    </location>
</feature>
<dbReference type="PANTHER" id="PTHR47926">
    <property type="entry name" value="PENTATRICOPEPTIDE REPEAT-CONTAINING PROTEIN"/>
    <property type="match status" value="1"/>
</dbReference>
<accession>A0A6I9SF84</accession>
<dbReference type="InterPro" id="IPR011990">
    <property type="entry name" value="TPR-like_helical_dom_sf"/>
</dbReference>
<dbReference type="InterPro" id="IPR046849">
    <property type="entry name" value="E2_motif"/>
</dbReference>
<dbReference type="GeneID" id="105057550"/>
<evidence type="ECO:0000313" key="5">
    <source>
        <dbReference type="RefSeq" id="XP_010938497.2"/>
    </source>
</evidence>
<dbReference type="InParanoid" id="A0A6I9SF84"/>
<dbReference type="InterPro" id="IPR002885">
    <property type="entry name" value="PPR_rpt"/>
</dbReference>
<feature type="domain" description="DYW" evidence="3">
    <location>
        <begin position="465"/>
        <end position="557"/>
    </location>
</feature>
<dbReference type="Pfam" id="PF01535">
    <property type="entry name" value="PPR"/>
    <property type="match status" value="4"/>
</dbReference>
<dbReference type="OrthoDB" id="185373at2759"/>
<dbReference type="FunFam" id="1.25.40.10:FF:000184">
    <property type="entry name" value="Pentatricopeptide repeat-containing protein, chloroplastic"/>
    <property type="match status" value="1"/>
</dbReference>
<dbReference type="InterPro" id="IPR032867">
    <property type="entry name" value="DYW_dom"/>
</dbReference>
<dbReference type="AlphaFoldDB" id="A0A6I9SF84"/>
<dbReference type="RefSeq" id="XP_010938497.2">
    <property type="nucleotide sequence ID" value="XM_010940195.2"/>
</dbReference>
<dbReference type="PANTHER" id="PTHR47926:SF436">
    <property type="entry name" value="PENTATRICOPEPTIDE REPEAT-CONTAINING PROTEIN ELI1, CHLOROPLASTIC-LIKE ISOFORM X2"/>
    <property type="match status" value="1"/>
</dbReference>
<proteinExistence type="predicted"/>
<reference evidence="5" key="1">
    <citation type="submission" date="2025-08" db="UniProtKB">
        <authorList>
            <consortium name="RefSeq"/>
        </authorList>
    </citation>
    <scope>IDENTIFICATION</scope>
</reference>
<dbReference type="GO" id="GO:0009451">
    <property type="term" value="P:RNA modification"/>
    <property type="evidence" value="ECO:0007669"/>
    <property type="project" value="InterPro"/>
</dbReference>
<gene>
    <name evidence="5" type="primary">LOC105057550</name>
</gene>
<keyword evidence="4" id="KW-1185">Reference proteome</keyword>
<dbReference type="Gene3D" id="1.25.40.10">
    <property type="entry name" value="Tetratricopeptide repeat domain"/>
    <property type="match status" value="4"/>
</dbReference>